<keyword evidence="1" id="KW-1133">Transmembrane helix</keyword>
<keyword evidence="1" id="KW-0812">Transmembrane</keyword>
<protein>
    <recommendedName>
        <fullName evidence="2">Glycosyltransferase 2-like domain-containing protein</fullName>
    </recommendedName>
</protein>
<comment type="caution">
    <text evidence="3">The sequence shown here is derived from an EMBL/GenBank/DDBJ whole genome shotgun (WGS) entry which is preliminary data.</text>
</comment>
<dbReference type="Pfam" id="PF00535">
    <property type="entry name" value="Glycos_transf_2"/>
    <property type="match status" value="1"/>
</dbReference>
<evidence type="ECO:0000313" key="3">
    <source>
        <dbReference type="EMBL" id="OGK73746.1"/>
    </source>
</evidence>
<organism evidence="3 4">
    <name type="scientific">Candidatus Roizmanbacteria bacterium RIFOXYD1_FULL_38_12</name>
    <dbReference type="NCBI Taxonomy" id="1802093"/>
    <lineage>
        <taxon>Bacteria</taxon>
        <taxon>Candidatus Roizmaniibacteriota</taxon>
    </lineage>
</organism>
<dbReference type="PANTHER" id="PTHR48090">
    <property type="entry name" value="UNDECAPRENYL-PHOSPHATE 4-DEOXY-4-FORMAMIDO-L-ARABINOSE TRANSFERASE-RELATED"/>
    <property type="match status" value="1"/>
</dbReference>
<dbReference type="SUPFAM" id="SSF53448">
    <property type="entry name" value="Nucleotide-diphospho-sugar transferases"/>
    <property type="match status" value="1"/>
</dbReference>
<dbReference type="InterPro" id="IPR029044">
    <property type="entry name" value="Nucleotide-diphossugar_trans"/>
</dbReference>
<dbReference type="InterPro" id="IPR050256">
    <property type="entry name" value="Glycosyltransferase_2"/>
</dbReference>
<dbReference type="PANTHER" id="PTHR48090:SF7">
    <property type="entry name" value="RFBJ PROTEIN"/>
    <property type="match status" value="1"/>
</dbReference>
<dbReference type="AlphaFoldDB" id="A0A1F7L102"/>
<evidence type="ECO:0000256" key="1">
    <source>
        <dbReference type="SAM" id="Phobius"/>
    </source>
</evidence>
<dbReference type="EMBL" id="MGBR01000001">
    <property type="protein sequence ID" value="OGK73746.1"/>
    <property type="molecule type" value="Genomic_DNA"/>
</dbReference>
<name>A0A1F7L102_9BACT</name>
<dbReference type="CDD" id="cd04179">
    <property type="entry name" value="DPM_DPG-synthase_like"/>
    <property type="match status" value="1"/>
</dbReference>
<dbReference type="InterPro" id="IPR001173">
    <property type="entry name" value="Glyco_trans_2-like"/>
</dbReference>
<feature type="domain" description="Glycosyltransferase 2-like" evidence="2">
    <location>
        <begin position="5"/>
        <end position="173"/>
    </location>
</feature>
<sequence>MRTLSIIIPVYNEEKLITQTITKVISADTLGLKKEIIVVDDGSTDKTVESIKKKVASIKIKQNYVIYTIFKKNNEGKGAALKTGFKRAKGDILMVQDADEEYSTKDYPSLLTPFIKENAQIVYGSRNKKRENFHNRYSYFIFYLGGLLLTYFINLLYGLKLTDQPTGYKLFLKSLKGVLLKPKEKRFAYEVAITALLAKKGVSFVEIPIHYKPRTLEEGKKIKAADFIKSMYVALKHRFS</sequence>
<dbReference type="Gene3D" id="3.90.550.10">
    <property type="entry name" value="Spore Coat Polysaccharide Biosynthesis Protein SpsA, Chain A"/>
    <property type="match status" value="1"/>
</dbReference>
<reference evidence="3 4" key="1">
    <citation type="journal article" date="2016" name="Nat. Commun.">
        <title>Thousands of microbial genomes shed light on interconnected biogeochemical processes in an aquifer system.</title>
        <authorList>
            <person name="Anantharaman K."/>
            <person name="Brown C.T."/>
            <person name="Hug L.A."/>
            <person name="Sharon I."/>
            <person name="Castelle C.J."/>
            <person name="Probst A.J."/>
            <person name="Thomas B.C."/>
            <person name="Singh A."/>
            <person name="Wilkins M.J."/>
            <person name="Karaoz U."/>
            <person name="Brodie E.L."/>
            <person name="Williams K.H."/>
            <person name="Hubbard S.S."/>
            <person name="Banfield J.F."/>
        </authorList>
    </citation>
    <scope>NUCLEOTIDE SEQUENCE [LARGE SCALE GENOMIC DNA]</scope>
</reference>
<evidence type="ECO:0000259" key="2">
    <source>
        <dbReference type="Pfam" id="PF00535"/>
    </source>
</evidence>
<keyword evidence="1" id="KW-0472">Membrane</keyword>
<accession>A0A1F7L102</accession>
<proteinExistence type="predicted"/>
<dbReference type="Proteomes" id="UP000177050">
    <property type="component" value="Unassembled WGS sequence"/>
</dbReference>
<evidence type="ECO:0000313" key="4">
    <source>
        <dbReference type="Proteomes" id="UP000177050"/>
    </source>
</evidence>
<gene>
    <name evidence="3" type="ORF">A3K52_03095</name>
</gene>
<feature type="transmembrane region" description="Helical" evidence="1">
    <location>
        <begin position="137"/>
        <end position="159"/>
    </location>
</feature>